<dbReference type="PROSITE" id="PS00018">
    <property type="entry name" value="EF_HAND_1"/>
    <property type="match status" value="2"/>
</dbReference>
<dbReference type="PANTHER" id="PTHR12294">
    <property type="entry name" value="EF HAND DOMAIN FAMILY A1,A2-RELATED"/>
    <property type="match status" value="1"/>
</dbReference>
<evidence type="ECO:0000256" key="10">
    <source>
        <dbReference type="ARBA" id="ARBA00023065"/>
    </source>
</evidence>
<evidence type="ECO:0000256" key="6">
    <source>
        <dbReference type="ARBA" id="ARBA00022737"/>
    </source>
</evidence>
<keyword evidence="6" id="KW-0677">Repeat</keyword>
<dbReference type="SUPFAM" id="SSF47473">
    <property type="entry name" value="EF-hand"/>
    <property type="match status" value="1"/>
</dbReference>
<evidence type="ECO:0000256" key="5">
    <source>
        <dbReference type="ARBA" id="ARBA00022723"/>
    </source>
</evidence>
<comment type="similarity">
    <text evidence="13">Belongs to the MICU1 family. MICU1 subfamily.</text>
</comment>
<feature type="domain" description="EF-hand" evidence="15">
    <location>
        <begin position="190"/>
        <end position="222"/>
    </location>
</feature>
<evidence type="ECO:0000256" key="4">
    <source>
        <dbReference type="ARBA" id="ARBA00022568"/>
    </source>
</evidence>
<evidence type="ECO:0000256" key="9">
    <source>
        <dbReference type="ARBA" id="ARBA00022946"/>
    </source>
</evidence>
<dbReference type="InterPro" id="IPR002048">
    <property type="entry name" value="EF_hand_dom"/>
</dbReference>
<proteinExistence type="inferred from homology"/>
<keyword evidence="11" id="KW-0496">Mitochondrion</keyword>
<dbReference type="Proteomes" id="UP001491310">
    <property type="component" value="Unassembled WGS sequence"/>
</dbReference>
<dbReference type="InterPro" id="IPR018247">
    <property type="entry name" value="EF_Hand_1_Ca_BS"/>
</dbReference>
<keyword evidence="4" id="KW-0109">Calcium transport</keyword>
<keyword evidence="5" id="KW-0479">Metal-binding</keyword>
<evidence type="ECO:0000256" key="8">
    <source>
        <dbReference type="ARBA" id="ARBA00022837"/>
    </source>
</evidence>
<feature type="region of interest" description="Disordered" evidence="14">
    <location>
        <begin position="136"/>
        <end position="155"/>
    </location>
</feature>
<evidence type="ECO:0000256" key="1">
    <source>
        <dbReference type="ARBA" id="ARBA00004273"/>
    </source>
</evidence>
<dbReference type="Pfam" id="PF13833">
    <property type="entry name" value="EF-hand_8"/>
    <property type="match status" value="1"/>
</dbReference>
<evidence type="ECO:0000256" key="2">
    <source>
        <dbReference type="ARBA" id="ARBA00004569"/>
    </source>
</evidence>
<dbReference type="InterPro" id="IPR011992">
    <property type="entry name" value="EF-hand-dom_pair"/>
</dbReference>
<comment type="subcellular location">
    <subcellularLocation>
        <location evidence="1">Mitochondrion inner membrane</location>
    </subcellularLocation>
    <subcellularLocation>
        <location evidence="2">Mitochondrion intermembrane space</location>
    </subcellularLocation>
</comment>
<dbReference type="PANTHER" id="PTHR12294:SF1">
    <property type="entry name" value="CALCIUM UPTAKE PROTEIN 1, MITOCHONDRIAL"/>
    <property type="match status" value="1"/>
</dbReference>
<comment type="caution">
    <text evidence="16">The sequence shown here is derived from an EMBL/GenBank/DDBJ whole genome shotgun (WGS) entry which is preliminary data.</text>
</comment>
<keyword evidence="3" id="KW-0813">Transport</keyword>
<dbReference type="SMART" id="SM00054">
    <property type="entry name" value="EFh"/>
    <property type="match status" value="2"/>
</dbReference>
<keyword evidence="10" id="KW-0406">Ion transport</keyword>
<name>A0ABR2YBY5_9CHLO</name>
<evidence type="ECO:0000313" key="17">
    <source>
        <dbReference type="Proteomes" id="UP001491310"/>
    </source>
</evidence>
<sequence length="441" mass="50178">MWRRLGRLILPHAKTVRRPLQGGEGGPVFTDVALVRVQQDIFGPKLRWLSLAALSVAVPVYAVTEEKQEKWQLLDLSSRRKVFFKYEKRIRDLSPPDKVFDYFASITGADGTRYMTPADLLHSLVAVYPAEGSSAERSGALRGDRRAQSPQVPDTMKNSDFFKQFDTDGDGYISFSEYLLIVTFLAIPLEDVEIIFSMFDDDDSGAISLTEFKRVTTALRLRLRRVSHLQRTGLQTDSTDESQGLLVTFFGKKGQDQLDLKHFAAFCTELHAELVRLEFLHYDIKGQGYISGTSFAHSLVSHCNMRNVDQFLNRIDRLPDAIKALKVTWAEFQQFARLRQNVHKLAVALDFYYSTTDRIGRADFQRAVAKILGETLAEDLVDVIFAVYDRGEDDLAYKDFLYGLQKREGNMIYAKELLEINSDTNTGQSVFSRIKSSFMPE</sequence>
<reference evidence="16 17" key="1">
    <citation type="journal article" date="2024" name="Nat. Commun.">
        <title>Phylogenomics reveals the evolutionary origins of lichenization in chlorophyte algae.</title>
        <authorList>
            <person name="Puginier C."/>
            <person name="Libourel C."/>
            <person name="Otte J."/>
            <person name="Skaloud P."/>
            <person name="Haon M."/>
            <person name="Grisel S."/>
            <person name="Petersen M."/>
            <person name="Berrin J.G."/>
            <person name="Delaux P.M."/>
            <person name="Dal Grande F."/>
            <person name="Keller J."/>
        </authorList>
    </citation>
    <scope>NUCLEOTIDE SEQUENCE [LARGE SCALE GENOMIC DNA]</scope>
    <source>
        <strain evidence="16 17">SAG 216-7</strain>
    </source>
</reference>
<evidence type="ECO:0000256" key="13">
    <source>
        <dbReference type="ARBA" id="ARBA00038333"/>
    </source>
</evidence>
<feature type="domain" description="EF-hand" evidence="15">
    <location>
        <begin position="153"/>
        <end position="188"/>
    </location>
</feature>
<dbReference type="Pfam" id="PF13499">
    <property type="entry name" value="EF-hand_7"/>
    <property type="match status" value="1"/>
</dbReference>
<keyword evidence="12" id="KW-0472">Membrane</keyword>
<evidence type="ECO:0000259" key="15">
    <source>
        <dbReference type="PROSITE" id="PS50222"/>
    </source>
</evidence>
<keyword evidence="9" id="KW-0809">Transit peptide</keyword>
<evidence type="ECO:0000256" key="7">
    <source>
        <dbReference type="ARBA" id="ARBA00022792"/>
    </source>
</evidence>
<accession>A0ABR2YBY5</accession>
<dbReference type="EMBL" id="JALJOT010000016">
    <property type="protein sequence ID" value="KAK9902011.1"/>
    <property type="molecule type" value="Genomic_DNA"/>
</dbReference>
<evidence type="ECO:0000256" key="14">
    <source>
        <dbReference type="SAM" id="MobiDB-lite"/>
    </source>
</evidence>
<organism evidence="16 17">
    <name type="scientific">Coccomyxa subellipsoidea</name>
    <dbReference type="NCBI Taxonomy" id="248742"/>
    <lineage>
        <taxon>Eukaryota</taxon>
        <taxon>Viridiplantae</taxon>
        <taxon>Chlorophyta</taxon>
        <taxon>core chlorophytes</taxon>
        <taxon>Trebouxiophyceae</taxon>
        <taxon>Trebouxiophyceae incertae sedis</taxon>
        <taxon>Coccomyxaceae</taxon>
        <taxon>Coccomyxa</taxon>
    </lineage>
</organism>
<dbReference type="CDD" id="cd00051">
    <property type="entry name" value="EFh"/>
    <property type="match status" value="1"/>
</dbReference>
<dbReference type="InterPro" id="IPR039800">
    <property type="entry name" value="MICU1/2/3"/>
</dbReference>
<keyword evidence="7" id="KW-0999">Mitochondrion inner membrane</keyword>
<keyword evidence="17" id="KW-1185">Reference proteome</keyword>
<gene>
    <name evidence="16" type="ORF">WJX75_001263</name>
</gene>
<evidence type="ECO:0000256" key="3">
    <source>
        <dbReference type="ARBA" id="ARBA00022448"/>
    </source>
</evidence>
<dbReference type="PROSITE" id="PS50222">
    <property type="entry name" value="EF_HAND_2"/>
    <property type="match status" value="2"/>
</dbReference>
<keyword evidence="8" id="KW-0106">Calcium</keyword>
<protein>
    <recommendedName>
        <fullName evidence="15">EF-hand domain-containing protein</fullName>
    </recommendedName>
</protein>
<evidence type="ECO:0000313" key="16">
    <source>
        <dbReference type="EMBL" id="KAK9902011.1"/>
    </source>
</evidence>
<evidence type="ECO:0000256" key="11">
    <source>
        <dbReference type="ARBA" id="ARBA00023128"/>
    </source>
</evidence>
<dbReference type="Gene3D" id="1.10.238.10">
    <property type="entry name" value="EF-hand"/>
    <property type="match status" value="3"/>
</dbReference>
<evidence type="ECO:0000256" key="12">
    <source>
        <dbReference type="ARBA" id="ARBA00023136"/>
    </source>
</evidence>